<dbReference type="AlphaFoldDB" id="A0A6A6A9Q9"/>
<sequence length="473" mass="53166">MSSVPWTPGRGRGRGGFAPRRGRGGSSPAFVKRELIKPDIEKYPLGSLIELLHVSSLEAKSDDTTPGISHCQYVASYNWLNENTPTIIVPGKPPRWTPLATPRRLSEDSGQYYRDPNAAMFDLPLTPAVKAVLDIDSPDQRSEIDVFACGSTLGNLLRLVRGLDKPFRFDIELIGNTVFFIRKENDPKELIKDVRGFGHTFPEAYTTWEKETKGSETHQRIVQYKLGNLECMVRFECDGYIQDTSTLDKSEGSRPNGHPNDVDLLDAFQKTAITPSFHSTLSMKPDMDLPTIKQAGSYVSQSSIFDLKTRSGRYNKEINMYDIYPQLWIKQVPNFIVAYHDGAGLFQDIRVQDVRKDVQDWETENIDAIRRLTVLLNRIIEIAKRDKGGLLEAYCAGTDRLEIRVQHGGGTHALPAMLRSAWVGENESHVDDSGIDLGYKEDSDFEDDSSDEEEKDFTACSAEDCGYCGRCTY</sequence>
<dbReference type="GeneID" id="54410134"/>
<dbReference type="PANTHER" id="PTHR35179">
    <property type="entry name" value="PROTEIN CBG02620"/>
    <property type="match status" value="1"/>
</dbReference>
<proteinExistence type="predicted"/>
<feature type="compositionally biased region" description="Basic and acidic residues" evidence="1">
    <location>
        <begin position="433"/>
        <end position="442"/>
    </location>
</feature>
<keyword evidence="3" id="KW-1185">Reference proteome</keyword>
<evidence type="ECO:0000313" key="3">
    <source>
        <dbReference type="Proteomes" id="UP000799771"/>
    </source>
</evidence>
<dbReference type="RefSeq" id="XP_033522322.1">
    <property type="nucleotide sequence ID" value="XM_033669702.1"/>
</dbReference>
<dbReference type="PANTHER" id="PTHR35179:SF2">
    <property type="entry name" value="START DOMAIN-CONTAINING PROTEIN"/>
    <property type="match status" value="1"/>
</dbReference>
<organism evidence="2 3">
    <name type="scientific">Dothidotthia symphoricarpi CBS 119687</name>
    <dbReference type="NCBI Taxonomy" id="1392245"/>
    <lineage>
        <taxon>Eukaryota</taxon>
        <taxon>Fungi</taxon>
        <taxon>Dikarya</taxon>
        <taxon>Ascomycota</taxon>
        <taxon>Pezizomycotina</taxon>
        <taxon>Dothideomycetes</taxon>
        <taxon>Pleosporomycetidae</taxon>
        <taxon>Pleosporales</taxon>
        <taxon>Dothidotthiaceae</taxon>
        <taxon>Dothidotthia</taxon>
    </lineage>
</organism>
<reference evidence="2" key="1">
    <citation type="journal article" date="2020" name="Stud. Mycol.">
        <title>101 Dothideomycetes genomes: a test case for predicting lifestyles and emergence of pathogens.</title>
        <authorList>
            <person name="Haridas S."/>
            <person name="Albert R."/>
            <person name="Binder M."/>
            <person name="Bloem J."/>
            <person name="Labutti K."/>
            <person name="Salamov A."/>
            <person name="Andreopoulos B."/>
            <person name="Baker S."/>
            <person name="Barry K."/>
            <person name="Bills G."/>
            <person name="Bluhm B."/>
            <person name="Cannon C."/>
            <person name="Castanera R."/>
            <person name="Culley D."/>
            <person name="Daum C."/>
            <person name="Ezra D."/>
            <person name="Gonzalez J."/>
            <person name="Henrissat B."/>
            <person name="Kuo A."/>
            <person name="Liang C."/>
            <person name="Lipzen A."/>
            <person name="Lutzoni F."/>
            <person name="Magnuson J."/>
            <person name="Mondo S."/>
            <person name="Nolan M."/>
            <person name="Ohm R."/>
            <person name="Pangilinan J."/>
            <person name="Park H.-J."/>
            <person name="Ramirez L."/>
            <person name="Alfaro M."/>
            <person name="Sun H."/>
            <person name="Tritt A."/>
            <person name="Yoshinaga Y."/>
            <person name="Zwiers L.-H."/>
            <person name="Turgeon B."/>
            <person name="Goodwin S."/>
            <person name="Spatafora J."/>
            <person name="Crous P."/>
            <person name="Grigoriev I."/>
        </authorList>
    </citation>
    <scope>NUCLEOTIDE SEQUENCE</scope>
    <source>
        <strain evidence="2">CBS 119687</strain>
    </source>
</reference>
<evidence type="ECO:0000313" key="2">
    <source>
        <dbReference type="EMBL" id="KAF2127933.1"/>
    </source>
</evidence>
<dbReference type="OrthoDB" id="5393654at2759"/>
<feature type="compositionally biased region" description="Acidic residues" evidence="1">
    <location>
        <begin position="443"/>
        <end position="455"/>
    </location>
</feature>
<protein>
    <recommendedName>
        <fullName evidence="4">Geranylgeranyl pyrophosphate synthetase</fullName>
    </recommendedName>
</protein>
<feature type="region of interest" description="Disordered" evidence="1">
    <location>
        <begin position="433"/>
        <end position="455"/>
    </location>
</feature>
<name>A0A6A6A9Q9_9PLEO</name>
<evidence type="ECO:0000256" key="1">
    <source>
        <dbReference type="SAM" id="MobiDB-lite"/>
    </source>
</evidence>
<gene>
    <name evidence="2" type="ORF">P153DRAFT_376859</name>
</gene>
<evidence type="ECO:0008006" key="4">
    <source>
        <dbReference type="Google" id="ProtNLM"/>
    </source>
</evidence>
<dbReference type="EMBL" id="ML977509">
    <property type="protein sequence ID" value="KAF2127933.1"/>
    <property type="molecule type" value="Genomic_DNA"/>
</dbReference>
<dbReference type="Proteomes" id="UP000799771">
    <property type="component" value="Unassembled WGS sequence"/>
</dbReference>
<feature type="region of interest" description="Disordered" evidence="1">
    <location>
        <begin position="1"/>
        <end position="29"/>
    </location>
</feature>
<accession>A0A6A6A9Q9</accession>